<name>A0AAV7R292_PLEWA</name>
<dbReference type="EMBL" id="JANPWB010000010">
    <property type="protein sequence ID" value="KAJ1146274.1"/>
    <property type="molecule type" value="Genomic_DNA"/>
</dbReference>
<gene>
    <name evidence="1" type="ORF">NDU88_012552</name>
</gene>
<dbReference type="Proteomes" id="UP001066276">
    <property type="component" value="Chromosome 6"/>
</dbReference>
<evidence type="ECO:0000313" key="1">
    <source>
        <dbReference type="EMBL" id="KAJ1146274.1"/>
    </source>
</evidence>
<accession>A0AAV7R292</accession>
<organism evidence="1 2">
    <name type="scientific">Pleurodeles waltl</name>
    <name type="common">Iberian ribbed newt</name>
    <dbReference type="NCBI Taxonomy" id="8319"/>
    <lineage>
        <taxon>Eukaryota</taxon>
        <taxon>Metazoa</taxon>
        <taxon>Chordata</taxon>
        <taxon>Craniata</taxon>
        <taxon>Vertebrata</taxon>
        <taxon>Euteleostomi</taxon>
        <taxon>Amphibia</taxon>
        <taxon>Batrachia</taxon>
        <taxon>Caudata</taxon>
        <taxon>Salamandroidea</taxon>
        <taxon>Salamandridae</taxon>
        <taxon>Pleurodelinae</taxon>
        <taxon>Pleurodeles</taxon>
    </lineage>
</organism>
<comment type="caution">
    <text evidence="1">The sequence shown here is derived from an EMBL/GenBank/DDBJ whole genome shotgun (WGS) entry which is preliminary data.</text>
</comment>
<dbReference type="AlphaFoldDB" id="A0AAV7R292"/>
<keyword evidence="2" id="KW-1185">Reference proteome</keyword>
<evidence type="ECO:0000313" key="2">
    <source>
        <dbReference type="Proteomes" id="UP001066276"/>
    </source>
</evidence>
<sequence>MDGAPALHMTASAPSISRVIYSSMDGTQAAPAPRQRPLCQLSTTRLEARFTPLRRGALSFSSCRSVNLFFPLFPLDKDGAGAGITASYRVAEYPPSPQSSPAVEVNPKVCHSHSERSYVGVVSSRHMAAYGSETVCRKAWTPCRALQRALVVERQKTRRSPGTSLLAFGEDCSRFLGGLANISTLR</sequence>
<reference evidence="1" key="1">
    <citation type="journal article" date="2022" name="bioRxiv">
        <title>Sequencing and chromosome-scale assembly of the giantPleurodeles waltlgenome.</title>
        <authorList>
            <person name="Brown T."/>
            <person name="Elewa A."/>
            <person name="Iarovenko S."/>
            <person name="Subramanian E."/>
            <person name="Araus A.J."/>
            <person name="Petzold A."/>
            <person name="Susuki M."/>
            <person name="Suzuki K.-i.T."/>
            <person name="Hayashi T."/>
            <person name="Toyoda A."/>
            <person name="Oliveira C."/>
            <person name="Osipova E."/>
            <person name="Leigh N.D."/>
            <person name="Simon A."/>
            <person name="Yun M.H."/>
        </authorList>
    </citation>
    <scope>NUCLEOTIDE SEQUENCE</scope>
    <source>
        <strain evidence="1">20211129_DDA</strain>
        <tissue evidence="1">Liver</tissue>
    </source>
</reference>
<protein>
    <submittedName>
        <fullName evidence="1">Uncharacterized protein</fullName>
    </submittedName>
</protein>
<proteinExistence type="predicted"/>